<gene>
    <name evidence="6" type="ORF">CcCBS67573_g03294</name>
</gene>
<organism evidence="6 7">
    <name type="scientific">Chytriomyces confervae</name>
    <dbReference type="NCBI Taxonomy" id="246404"/>
    <lineage>
        <taxon>Eukaryota</taxon>
        <taxon>Fungi</taxon>
        <taxon>Fungi incertae sedis</taxon>
        <taxon>Chytridiomycota</taxon>
        <taxon>Chytridiomycota incertae sedis</taxon>
        <taxon>Chytridiomycetes</taxon>
        <taxon>Chytridiales</taxon>
        <taxon>Chytriomycetaceae</taxon>
        <taxon>Chytriomyces</taxon>
    </lineage>
</organism>
<evidence type="ECO:0000256" key="3">
    <source>
        <dbReference type="SAM" id="SignalP"/>
    </source>
</evidence>
<dbReference type="PANTHER" id="PTHR11474">
    <property type="entry name" value="TYROSINASE FAMILY MEMBER"/>
    <property type="match status" value="1"/>
</dbReference>
<dbReference type="InterPro" id="IPR050316">
    <property type="entry name" value="Tyrosinase/Hemocyanin"/>
</dbReference>
<dbReference type="Pfam" id="PF00264">
    <property type="entry name" value="Tyrosinase"/>
    <property type="match status" value="1"/>
</dbReference>
<evidence type="ECO:0000259" key="4">
    <source>
        <dbReference type="PROSITE" id="PS00497"/>
    </source>
</evidence>
<keyword evidence="3" id="KW-0732">Signal</keyword>
<dbReference type="OrthoDB" id="6132182at2759"/>
<keyword evidence="1" id="KW-0479">Metal-binding</keyword>
<keyword evidence="2" id="KW-0186">Copper</keyword>
<dbReference type="Gene3D" id="1.10.1280.10">
    <property type="entry name" value="Di-copper center containing domain from catechol oxidase"/>
    <property type="match status" value="1"/>
</dbReference>
<feature type="domain" description="Tyrosinase copper-binding" evidence="4">
    <location>
        <begin position="69"/>
        <end position="86"/>
    </location>
</feature>
<proteinExistence type="predicted"/>
<dbReference type="GO" id="GO:0046872">
    <property type="term" value="F:metal ion binding"/>
    <property type="evidence" value="ECO:0007669"/>
    <property type="project" value="UniProtKB-KW"/>
</dbReference>
<evidence type="ECO:0000313" key="6">
    <source>
        <dbReference type="EMBL" id="TPX75431.1"/>
    </source>
</evidence>
<dbReference type="InterPro" id="IPR002227">
    <property type="entry name" value="Tyrosinase_Cu-bd"/>
</dbReference>
<dbReference type="GO" id="GO:0016491">
    <property type="term" value="F:oxidoreductase activity"/>
    <property type="evidence" value="ECO:0007669"/>
    <property type="project" value="InterPro"/>
</dbReference>
<dbReference type="PANTHER" id="PTHR11474:SF126">
    <property type="entry name" value="TYROSINASE-LIKE PROTEIN TYR-1-RELATED"/>
    <property type="match status" value="1"/>
</dbReference>
<dbReference type="EMBL" id="QEAP01000081">
    <property type="protein sequence ID" value="TPX75431.1"/>
    <property type="molecule type" value="Genomic_DNA"/>
</dbReference>
<evidence type="ECO:0000313" key="7">
    <source>
        <dbReference type="Proteomes" id="UP000320333"/>
    </source>
</evidence>
<dbReference type="AlphaFoldDB" id="A0A507FGD0"/>
<reference evidence="6 7" key="1">
    <citation type="journal article" date="2019" name="Sci. Rep.">
        <title>Comparative genomics of chytrid fungi reveal insights into the obligate biotrophic and pathogenic lifestyle of Synchytrium endobioticum.</title>
        <authorList>
            <person name="van de Vossenberg B.T.L.H."/>
            <person name="Warris S."/>
            <person name="Nguyen H.D.T."/>
            <person name="van Gent-Pelzer M.P.E."/>
            <person name="Joly D.L."/>
            <person name="van de Geest H.C."/>
            <person name="Bonants P.J.M."/>
            <person name="Smith D.S."/>
            <person name="Levesque C.A."/>
            <person name="van der Lee T.A.J."/>
        </authorList>
    </citation>
    <scope>NUCLEOTIDE SEQUENCE [LARGE SCALE GENOMIC DNA]</scope>
    <source>
        <strain evidence="6 7">CBS 675.73</strain>
    </source>
</reference>
<dbReference type="PROSITE" id="PS51257">
    <property type="entry name" value="PROKAR_LIPOPROTEIN"/>
    <property type="match status" value="1"/>
</dbReference>
<protein>
    <recommendedName>
        <fullName evidence="4 5">Tyrosinase copper-binding domain-containing protein</fullName>
    </recommendedName>
</protein>
<name>A0A507FGD0_9FUNG</name>
<feature type="chain" id="PRO_5021320412" description="Tyrosinase copper-binding domain-containing protein" evidence="3">
    <location>
        <begin position="20"/>
        <end position="412"/>
    </location>
</feature>
<dbReference type="PRINTS" id="PR00092">
    <property type="entry name" value="TYROSINASE"/>
</dbReference>
<dbReference type="InterPro" id="IPR008922">
    <property type="entry name" value="Di-copper_centre_dom_sf"/>
</dbReference>
<feature type="domain" description="Tyrosinase copper-binding" evidence="5">
    <location>
        <begin position="210"/>
        <end position="221"/>
    </location>
</feature>
<comment type="caution">
    <text evidence="6">The sequence shown here is derived from an EMBL/GenBank/DDBJ whole genome shotgun (WGS) entry which is preliminary data.</text>
</comment>
<dbReference type="PROSITE" id="PS00497">
    <property type="entry name" value="TYROSINASE_1"/>
    <property type="match status" value="1"/>
</dbReference>
<dbReference type="PROSITE" id="PS00498">
    <property type="entry name" value="TYROSINASE_2"/>
    <property type="match status" value="1"/>
</dbReference>
<feature type="signal peptide" evidence="3">
    <location>
        <begin position="1"/>
        <end position="19"/>
    </location>
</feature>
<evidence type="ECO:0000256" key="1">
    <source>
        <dbReference type="ARBA" id="ARBA00022723"/>
    </source>
</evidence>
<accession>A0A507FGD0</accession>
<evidence type="ECO:0000259" key="5">
    <source>
        <dbReference type="PROSITE" id="PS00498"/>
    </source>
</evidence>
<sequence length="412" mass="47210">MKLAAFLLLRLLLVTSALAACTTWRTRKEWRDLSLTEKRNFINAVNRIRANGDYAKYVGIHYRNIDAIHSTPLFLPWHREMLRRFEDSLRKVDPSVTLPYWDWSNEGGNPIKLNPALFSSSDTSVGTKSSGCMRDGFVSGYTHTNSKGCLRRDYDDHVRFPDYTTVAVYVLNAPNYDAFIGGLEPDHNSVHNNIGGDGGDMTDASVSPEDPIFYFHHTNVDRLYDAWQRRGKSRITSYNGGNINSQLPGLSPVTISQSMKGIGTSGWCIRYQAYSNVKKNVPKRRDSFQSDARALLQRYNHTTSLRRRDASDNDGFVVAPGKSRCGSGRYKTHPRQPFIPLSDRWLTITSKQLNITKNALEKRVRASERARQRRAKQYDDELDVYLEKNPQATYHEGFQHVVNNWKWRGYDD</sequence>
<dbReference type="STRING" id="246404.A0A507FGD0"/>
<evidence type="ECO:0000256" key="2">
    <source>
        <dbReference type="ARBA" id="ARBA00023008"/>
    </source>
</evidence>
<dbReference type="SUPFAM" id="SSF48056">
    <property type="entry name" value="Di-copper centre-containing domain"/>
    <property type="match status" value="1"/>
</dbReference>
<keyword evidence="7" id="KW-1185">Reference proteome</keyword>
<dbReference type="Proteomes" id="UP000320333">
    <property type="component" value="Unassembled WGS sequence"/>
</dbReference>